<dbReference type="InterPro" id="IPR002471">
    <property type="entry name" value="Pept_S9_AS"/>
</dbReference>
<dbReference type="Pfam" id="PF00326">
    <property type="entry name" value="Peptidase_S9"/>
    <property type="match status" value="1"/>
</dbReference>
<evidence type="ECO:0000313" key="10">
    <source>
        <dbReference type="EMBL" id="QNI32003.1"/>
    </source>
</evidence>
<dbReference type="InterPro" id="IPR011659">
    <property type="entry name" value="WD40"/>
</dbReference>
<dbReference type="SUPFAM" id="SSF53474">
    <property type="entry name" value="alpha/beta-Hydrolases"/>
    <property type="match status" value="1"/>
</dbReference>
<gene>
    <name evidence="10" type="ORF">H7849_23815</name>
</gene>
<name>A0A7G8BHI3_9BACT</name>
<keyword evidence="2" id="KW-0720">Serine protease</keyword>
<dbReference type="PROSITE" id="PS00708">
    <property type="entry name" value="PRO_ENDOPEP_SER"/>
    <property type="match status" value="1"/>
</dbReference>
<protein>
    <recommendedName>
        <fullName evidence="5">Acyl-peptide hydrolase</fullName>
    </recommendedName>
    <alternativeName>
        <fullName evidence="4">Acylaminoacyl-peptidase</fullName>
    </alternativeName>
</protein>
<dbReference type="Gene3D" id="3.40.50.1820">
    <property type="entry name" value="alpha/beta hydrolase"/>
    <property type="match status" value="1"/>
</dbReference>
<keyword evidence="2" id="KW-0645">Protease</keyword>
<evidence type="ECO:0000256" key="8">
    <source>
        <dbReference type="SAM" id="SignalP"/>
    </source>
</evidence>
<dbReference type="Gene3D" id="2.120.10.30">
    <property type="entry name" value="TolB, C-terminal domain"/>
    <property type="match status" value="2"/>
</dbReference>
<keyword evidence="11" id="KW-1185">Reference proteome</keyword>
<dbReference type="GO" id="GO:0004252">
    <property type="term" value="F:serine-type endopeptidase activity"/>
    <property type="evidence" value="ECO:0007669"/>
    <property type="project" value="InterPro"/>
</dbReference>
<dbReference type="InterPro" id="IPR001375">
    <property type="entry name" value="Peptidase_S9_cat"/>
</dbReference>
<dbReference type="Pfam" id="PF07676">
    <property type="entry name" value="PD40"/>
    <property type="match status" value="3"/>
</dbReference>
<dbReference type="PANTHER" id="PTHR42776">
    <property type="entry name" value="SERINE PEPTIDASE S9 FAMILY MEMBER"/>
    <property type="match status" value="1"/>
</dbReference>
<evidence type="ECO:0000256" key="6">
    <source>
        <dbReference type="ARBA" id="ARBA00045885"/>
    </source>
</evidence>
<evidence type="ECO:0000256" key="1">
    <source>
        <dbReference type="ARBA" id="ARBA00022801"/>
    </source>
</evidence>
<dbReference type="Proteomes" id="UP000515312">
    <property type="component" value="Chromosome"/>
</dbReference>
<comment type="function">
    <text evidence="6">This enzyme catalyzes the hydrolysis of the N-terminal peptide bond of an N-acetylated peptide to generate an N-acetylated amino acid and a peptide with a free N-terminus. It preferentially cleaves off Ac-Ala, Ac-Met and Ac-Ser. Also, involved in the degradation of oxidized and glycated proteins.</text>
</comment>
<evidence type="ECO:0000256" key="4">
    <source>
        <dbReference type="ARBA" id="ARBA00032284"/>
    </source>
</evidence>
<evidence type="ECO:0000256" key="2">
    <source>
        <dbReference type="ARBA" id="ARBA00022825"/>
    </source>
</evidence>
<evidence type="ECO:0000256" key="5">
    <source>
        <dbReference type="ARBA" id="ARBA00032596"/>
    </source>
</evidence>
<evidence type="ECO:0000259" key="9">
    <source>
        <dbReference type="Pfam" id="PF00326"/>
    </source>
</evidence>
<evidence type="ECO:0000313" key="11">
    <source>
        <dbReference type="Proteomes" id="UP000515312"/>
    </source>
</evidence>
<dbReference type="SUPFAM" id="SSF69304">
    <property type="entry name" value="Tricorn protease N-terminal domain"/>
    <property type="match status" value="1"/>
</dbReference>
<dbReference type="AlphaFoldDB" id="A0A7G8BHI3"/>
<dbReference type="InterPro" id="IPR029058">
    <property type="entry name" value="AB_hydrolase_fold"/>
</dbReference>
<dbReference type="GO" id="GO:0006508">
    <property type="term" value="P:proteolysis"/>
    <property type="evidence" value="ECO:0007669"/>
    <property type="project" value="InterPro"/>
</dbReference>
<evidence type="ECO:0000256" key="3">
    <source>
        <dbReference type="ARBA" id="ARBA00022990"/>
    </source>
</evidence>
<keyword evidence="8" id="KW-0732">Signal</keyword>
<dbReference type="EMBL" id="CP060394">
    <property type="protein sequence ID" value="QNI32003.1"/>
    <property type="molecule type" value="Genomic_DNA"/>
</dbReference>
<accession>A0A7G8BHI3</accession>
<dbReference type="InterPro" id="IPR011042">
    <property type="entry name" value="6-blade_b-propeller_TolB-like"/>
</dbReference>
<evidence type="ECO:0000256" key="7">
    <source>
        <dbReference type="SAM" id="MobiDB-lite"/>
    </source>
</evidence>
<keyword evidence="1" id="KW-0378">Hydrolase</keyword>
<feature type="signal peptide" evidence="8">
    <location>
        <begin position="1"/>
        <end position="25"/>
    </location>
</feature>
<feature type="chain" id="PRO_5028890161" description="Acyl-peptide hydrolase" evidence="8">
    <location>
        <begin position="26"/>
        <end position="664"/>
    </location>
</feature>
<organism evidence="10 11">
    <name type="scientific">Alloacidobacterium dinghuense</name>
    <dbReference type="NCBI Taxonomy" id="2763107"/>
    <lineage>
        <taxon>Bacteria</taxon>
        <taxon>Pseudomonadati</taxon>
        <taxon>Acidobacteriota</taxon>
        <taxon>Terriglobia</taxon>
        <taxon>Terriglobales</taxon>
        <taxon>Acidobacteriaceae</taxon>
        <taxon>Alloacidobacterium</taxon>
    </lineage>
</organism>
<reference evidence="10 11" key="1">
    <citation type="submission" date="2020-08" db="EMBL/GenBank/DDBJ databases">
        <title>Edaphobacter telluris sp. nov. and Acidobacterium dinghuensis sp. nov., two acidobacteria isolated from forest soil.</title>
        <authorList>
            <person name="Fu J."/>
            <person name="Qiu L."/>
        </authorList>
    </citation>
    <scope>NUCLEOTIDE SEQUENCE [LARGE SCALE GENOMIC DNA]</scope>
    <source>
        <strain evidence="10">4Y35</strain>
    </source>
</reference>
<dbReference type="RefSeq" id="WP_186742960.1">
    <property type="nucleotide sequence ID" value="NZ_CP060394.1"/>
</dbReference>
<keyword evidence="3" id="KW-0007">Acetylation</keyword>
<dbReference type="KEGG" id="adin:H7849_23815"/>
<sequence>MEKCRPLQLLLVFACGVCVPLAASSGPDDRQITDPKSVVSPSNPAAHPASIDDLYYTRSMSGAAWSPDGKEIAFTSNMAGRPNLWKVNAKGGWPIQLTQSDDRQYSAVWSPDGKWIVYQQDRGGDELWDLYAIPSEGGEVINLTNTPDIREEGPVWSHDGKTIAFGYKPKEGSQYDIALLDWITHKVHKLTNEQQPGYSWNAVAWSPDDKTIYANRVNPPFTDADIYSIDVSTGKTENLTPHQGTVRYLASSLAPNGQTVLLTSDAKGGYMNVALLDIASRKSTWVTDSKWEASSGSFSPDGKRFSYVINGDGLTDAYIADTSSNQAEKIDLAQGLNSFSGNPNEFAPQSDRVIVSHEASNQPGDLWVYDLAKRHEEQLTFSAVASLSATPLPPAQIVHYKTYDGKTISALLWMPFNLKRDESNPALVLPHGGPTGQVVDYWSPRVAALTSRGYICIAPNPRGSTGYGLDFQKANFQDLGGGDLKDEIAAVDFLKTTGYVDPKKVGITGGSYGGFMTLMAIGKAPDIWGAAVEEYGIINWSTMLKSSDPSLNEYLKAVLGDPDKNRKVYEEDSPITYIRNEKAPLLVLQGGNDPRVPKEEAQQVVEILRKEGRVVDVHYYPNEGHGFEKRENQIDAIKRTIAWFDQYLMGKSGTPNDPTAQKGR</sequence>
<feature type="domain" description="Peptidase S9 prolyl oligopeptidase catalytic" evidence="9">
    <location>
        <begin position="445"/>
        <end position="648"/>
    </location>
</feature>
<dbReference type="PANTHER" id="PTHR42776:SF27">
    <property type="entry name" value="DIPEPTIDYL PEPTIDASE FAMILY MEMBER 6"/>
    <property type="match status" value="1"/>
</dbReference>
<proteinExistence type="predicted"/>
<feature type="region of interest" description="Disordered" evidence="7">
    <location>
        <begin position="26"/>
        <end position="46"/>
    </location>
</feature>